<feature type="binding site" description="axial binding residue" evidence="9">
    <location>
        <position position="474"/>
    </location>
    <ligand>
        <name>heme</name>
        <dbReference type="ChEBI" id="CHEBI:30413"/>
    </ligand>
    <ligandPart>
        <name>Fe</name>
        <dbReference type="ChEBI" id="CHEBI:18248"/>
    </ligandPart>
</feature>
<dbReference type="InterPro" id="IPR050121">
    <property type="entry name" value="Cytochrome_P450_monoxygenase"/>
</dbReference>
<dbReference type="OrthoDB" id="1470350at2759"/>
<evidence type="ECO:0000313" key="13">
    <source>
        <dbReference type="Proteomes" id="UP000077266"/>
    </source>
</evidence>
<dbReference type="PROSITE" id="PS00086">
    <property type="entry name" value="CYTOCHROME_P450"/>
    <property type="match status" value="1"/>
</dbReference>
<feature type="chain" id="PRO_5007859201" evidence="11">
    <location>
        <begin position="21"/>
        <end position="529"/>
    </location>
</feature>
<reference evidence="12 13" key="1">
    <citation type="journal article" date="2016" name="Mol. Biol. Evol.">
        <title>Comparative Genomics of Early-Diverging Mushroom-Forming Fungi Provides Insights into the Origins of Lignocellulose Decay Capabilities.</title>
        <authorList>
            <person name="Nagy L.G."/>
            <person name="Riley R."/>
            <person name="Tritt A."/>
            <person name="Adam C."/>
            <person name="Daum C."/>
            <person name="Floudas D."/>
            <person name="Sun H."/>
            <person name="Yadav J.S."/>
            <person name="Pangilinan J."/>
            <person name="Larsson K.H."/>
            <person name="Matsuura K."/>
            <person name="Barry K."/>
            <person name="Labutti K."/>
            <person name="Kuo R."/>
            <person name="Ohm R.A."/>
            <person name="Bhattacharya S.S."/>
            <person name="Shirouzu T."/>
            <person name="Yoshinaga Y."/>
            <person name="Martin F.M."/>
            <person name="Grigoriev I.V."/>
            <person name="Hibbett D.S."/>
        </authorList>
    </citation>
    <scope>NUCLEOTIDE SEQUENCE [LARGE SCALE GENOMIC DNA]</scope>
    <source>
        <strain evidence="12 13">HHB12029</strain>
    </source>
</reference>
<evidence type="ECO:0000256" key="5">
    <source>
        <dbReference type="ARBA" id="ARBA00022723"/>
    </source>
</evidence>
<keyword evidence="7 9" id="KW-0408">Iron</keyword>
<dbReference type="EMBL" id="KV425993">
    <property type="protein sequence ID" value="KZV93251.1"/>
    <property type="molecule type" value="Genomic_DNA"/>
</dbReference>
<dbReference type="GO" id="GO:0004497">
    <property type="term" value="F:monooxygenase activity"/>
    <property type="evidence" value="ECO:0007669"/>
    <property type="project" value="UniProtKB-KW"/>
</dbReference>
<comment type="cofactor">
    <cofactor evidence="1 9">
        <name>heme</name>
        <dbReference type="ChEBI" id="CHEBI:30413"/>
    </cofactor>
</comment>
<name>A0A165IDD8_EXIGL</name>
<dbReference type="PANTHER" id="PTHR24305">
    <property type="entry name" value="CYTOCHROME P450"/>
    <property type="match status" value="1"/>
</dbReference>
<dbReference type="GO" id="GO:0005506">
    <property type="term" value="F:iron ion binding"/>
    <property type="evidence" value="ECO:0007669"/>
    <property type="project" value="InterPro"/>
</dbReference>
<organism evidence="12 13">
    <name type="scientific">Exidia glandulosa HHB12029</name>
    <dbReference type="NCBI Taxonomy" id="1314781"/>
    <lineage>
        <taxon>Eukaryota</taxon>
        <taxon>Fungi</taxon>
        <taxon>Dikarya</taxon>
        <taxon>Basidiomycota</taxon>
        <taxon>Agaricomycotina</taxon>
        <taxon>Agaricomycetes</taxon>
        <taxon>Auriculariales</taxon>
        <taxon>Exidiaceae</taxon>
        <taxon>Exidia</taxon>
    </lineage>
</organism>
<evidence type="ECO:0000256" key="3">
    <source>
        <dbReference type="ARBA" id="ARBA00010617"/>
    </source>
</evidence>
<comment type="pathway">
    <text evidence="2">Secondary metabolite biosynthesis.</text>
</comment>
<evidence type="ECO:0000256" key="4">
    <source>
        <dbReference type="ARBA" id="ARBA00022617"/>
    </source>
</evidence>
<keyword evidence="5 9" id="KW-0479">Metal-binding</keyword>
<evidence type="ECO:0000256" key="9">
    <source>
        <dbReference type="PIRSR" id="PIRSR602401-1"/>
    </source>
</evidence>
<keyword evidence="11" id="KW-0732">Signal</keyword>
<evidence type="ECO:0000256" key="1">
    <source>
        <dbReference type="ARBA" id="ARBA00001971"/>
    </source>
</evidence>
<dbReference type="Pfam" id="PF00067">
    <property type="entry name" value="p450"/>
    <property type="match status" value="1"/>
</dbReference>
<dbReference type="STRING" id="1314781.A0A165IDD8"/>
<evidence type="ECO:0000256" key="7">
    <source>
        <dbReference type="ARBA" id="ARBA00023004"/>
    </source>
</evidence>
<evidence type="ECO:0000256" key="11">
    <source>
        <dbReference type="SAM" id="SignalP"/>
    </source>
</evidence>
<dbReference type="AlphaFoldDB" id="A0A165IDD8"/>
<dbReference type="InterPro" id="IPR001128">
    <property type="entry name" value="Cyt_P450"/>
</dbReference>
<keyword evidence="4 9" id="KW-0349">Heme</keyword>
<evidence type="ECO:0000256" key="6">
    <source>
        <dbReference type="ARBA" id="ARBA00023002"/>
    </source>
</evidence>
<dbReference type="GO" id="GO:0020037">
    <property type="term" value="F:heme binding"/>
    <property type="evidence" value="ECO:0007669"/>
    <property type="project" value="InterPro"/>
</dbReference>
<evidence type="ECO:0000313" key="12">
    <source>
        <dbReference type="EMBL" id="KZV93251.1"/>
    </source>
</evidence>
<dbReference type="InterPro" id="IPR002401">
    <property type="entry name" value="Cyt_P450_E_grp-I"/>
</dbReference>
<evidence type="ECO:0000256" key="10">
    <source>
        <dbReference type="RuleBase" id="RU000461"/>
    </source>
</evidence>
<dbReference type="GO" id="GO:0016705">
    <property type="term" value="F:oxidoreductase activity, acting on paired donors, with incorporation or reduction of molecular oxygen"/>
    <property type="evidence" value="ECO:0007669"/>
    <property type="project" value="InterPro"/>
</dbReference>
<dbReference type="InParanoid" id="A0A165IDD8"/>
<evidence type="ECO:0000256" key="2">
    <source>
        <dbReference type="ARBA" id="ARBA00005179"/>
    </source>
</evidence>
<dbReference type="InterPro" id="IPR017972">
    <property type="entry name" value="Cyt_P450_CS"/>
</dbReference>
<keyword evidence="8 10" id="KW-0503">Monooxygenase</keyword>
<dbReference type="PRINTS" id="PR00463">
    <property type="entry name" value="EP450I"/>
</dbReference>
<protein>
    <submittedName>
        <fullName evidence="12">Cytochrome P450</fullName>
    </submittedName>
</protein>
<dbReference type="PRINTS" id="PR00385">
    <property type="entry name" value="P450"/>
</dbReference>
<dbReference type="SUPFAM" id="SSF48264">
    <property type="entry name" value="Cytochrome P450"/>
    <property type="match status" value="1"/>
</dbReference>
<evidence type="ECO:0000256" key="8">
    <source>
        <dbReference type="ARBA" id="ARBA00023033"/>
    </source>
</evidence>
<gene>
    <name evidence="12" type="ORF">EXIGLDRAFT_717481</name>
</gene>
<dbReference type="Gene3D" id="1.10.630.10">
    <property type="entry name" value="Cytochrome P450"/>
    <property type="match status" value="1"/>
</dbReference>
<sequence length="529" mass="59359">MSLYLFVAAAAALLFWRWRSDPLRSVPGPWLARWTPFWLMYHARRGERYLAVHEAHRKYGPVVRIAPWHVSFATPEAPGRVYAQGSAALDKSPFYRAFYVQGNESLFSTQNRALHASKRRLLSQPFSYQSIRGFEGFIRESLGRFVHRLDAVCNGERFGDAVRPGRSIDVLLWFNYLAFDIISDLAFGEPLGMVNKGSDLLPAEHKDGTVFEEHAAALIDQRGRTAAVVGLLPSIEDWTKKLPISFVQAGYQSTESLSRIATRCVKHRLQSGVTRDDMLERLIEGVREKQGGGEVSEEEVVTEAMLLLTAGADTTANSLTAILYYILTHPQVYRKLIAELETINAPVGELATSEKPPLRRLESKFELEAATEGLPTHEQVKTLPYLNAVIEEGLRMFATNAFGLPRVTGPDGFDMDGWTLPPGVEVSAPAYTIQRDPRIWGADADEYRPERWLEEGGGALKKHMMTFGQGPRACIGKNLAYIQMQLALVTALLRYEFVLPPNAQLRSVEGFMHKPVELWVGIRRRGFKA</sequence>
<feature type="signal peptide" evidence="11">
    <location>
        <begin position="1"/>
        <end position="20"/>
    </location>
</feature>
<comment type="similarity">
    <text evidence="3 10">Belongs to the cytochrome P450 family.</text>
</comment>
<dbReference type="PANTHER" id="PTHR24305:SF29">
    <property type="entry name" value="BENZOATE-PARA-HYDROXYLASE"/>
    <property type="match status" value="1"/>
</dbReference>
<dbReference type="InterPro" id="IPR036396">
    <property type="entry name" value="Cyt_P450_sf"/>
</dbReference>
<dbReference type="Proteomes" id="UP000077266">
    <property type="component" value="Unassembled WGS sequence"/>
</dbReference>
<keyword evidence="13" id="KW-1185">Reference proteome</keyword>
<accession>A0A165IDD8</accession>
<proteinExistence type="inferred from homology"/>
<keyword evidence="6 10" id="KW-0560">Oxidoreductase</keyword>